<dbReference type="GO" id="GO:0016539">
    <property type="term" value="P:intein-mediated protein splicing"/>
    <property type="evidence" value="ECO:0007669"/>
    <property type="project" value="InterPro"/>
</dbReference>
<accession>A0A6C0L3F5</accession>
<dbReference type="InterPro" id="IPR006141">
    <property type="entry name" value="Intein_N"/>
</dbReference>
<organism evidence="2">
    <name type="scientific">viral metagenome</name>
    <dbReference type="NCBI Taxonomy" id="1070528"/>
    <lineage>
        <taxon>unclassified sequences</taxon>
        <taxon>metagenomes</taxon>
        <taxon>organismal metagenomes</taxon>
    </lineage>
</organism>
<evidence type="ECO:0000256" key="1">
    <source>
        <dbReference type="SAM" id="Phobius"/>
    </source>
</evidence>
<keyword evidence="1" id="KW-0812">Transmembrane</keyword>
<sequence length="368" mass="41300">MVCVYTPNWLVGTTKLVFYLLIICILTLFSVLLGMRTIIKRDWPKYRCNPLILPFAGLFGYDPSKTFTQCLASNIDEATGPVVKPYDDLFGVLKSTAGNMSNSLSDMRDVMNNMKDSVTDGFGVVANKMGNAGATAKYLMYKVQGIFQKLLALYVVLLYFAWSMMKGLEAMVNDPNIKKAQRMTDKAMNFIDKPGKAFKNLGKDIEKGAKKAGKKIKKAFSCFAPTTRVLLENGKFKDMIDVVIGDKLMGGGIVTGTMTFSGDNNALVNNKGIISTFDHHVLHNERFIKSGHVPGCKPVSRTVPYLYDLDTSNHRIIIMNDDNEYVTYTDYTEVDDESGTIYNYELELLNKDLKPKKPNLYKNWFFGL</sequence>
<keyword evidence="1" id="KW-0472">Membrane</keyword>
<name>A0A6C0L3F5_9ZZZZ</name>
<dbReference type="EMBL" id="MN741020">
    <property type="protein sequence ID" value="QHU23008.1"/>
    <property type="molecule type" value="Genomic_DNA"/>
</dbReference>
<reference evidence="2" key="1">
    <citation type="journal article" date="2020" name="Nature">
        <title>Giant virus diversity and host interactions through global metagenomics.</title>
        <authorList>
            <person name="Schulz F."/>
            <person name="Roux S."/>
            <person name="Paez-Espino D."/>
            <person name="Jungbluth S."/>
            <person name="Walsh D.A."/>
            <person name="Denef V.J."/>
            <person name="McMahon K.D."/>
            <person name="Konstantinidis K.T."/>
            <person name="Eloe-Fadrosh E.A."/>
            <person name="Kyrpides N.C."/>
            <person name="Woyke T."/>
        </authorList>
    </citation>
    <scope>NUCLEOTIDE SEQUENCE</scope>
    <source>
        <strain evidence="2">GVMAG-S-ERX555907-63</strain>
    </source>
</reference>
<feature type="transmembrane region" description="Helical" evidence="1">
    <location>
        <begin position="16"/>
        <end position="35"/>
    </location>
</feature>
<keyword evidence="1" id="KW-1133">Transmembrane helix</keyword>
<dbReference type="AlphaFoldDB" id="A0A6C0L3F5"/>
<protein>
    <submittedName>
        <fullName evidence="2">Uncharacterized protein</fullName>
    </submittedName>
</protein>
<evidence type="ECO:0000313" key="2">
    <source>
        <dbReference type="EMBL" id="QHU23008.1"/>
    </source>
</evidence>
<feature type="transmembrane region" description="Helical" evidence="1">
    <location>
        <begin position="146"/>
        <end position="165"/>
    </location>
</feature>
<dbReference type="PROSITE" id="PS50817">
    <property type="entry name" value="INTEIN_N_TER"/>
    <property type="match status" value="1"/>
</dbReference>
<proteinExistence type="predicted"/>